<keyword evidence="6 8" id="KW-0408">Iron</keyword>
<comment type="similarity">
    <text evidence="2">Belongs to the homogentisate dioxygenase family.</text>
</comment>
<feature type="active site" description="Proton acceptor" evidence="7">
    <location>
        <position position="245"/>
    </location>
</feature>
<evidence type="ECO:0000256" key="4">
    <source>
        <dbReference type="ARBA" id="ARBA00022964"/>
    </source>
</evidence>
<evidence type="ECO:0000313" key="11">
    <source>
        <dbReference type="EMBL" id="NMH90228.1"/>
    </source>
</evidence>
<dbReference type="InterPro" id="IPR046452">
    <property type="entry name" value="HgmA_N"/>
</dbReference>
<feature type="binding site" evidence="8">
    <location>
        <position position="319"/>
    </location>
    <ligand>
        <name>homogentisate</name>
        <dbReference type="ChEBI" id="CHEBI:16169"/>
    </ligand>
</feature>
<evidence type="ECO:0000256" key="5">
    <source>
        <dbReference type="ARBA" id="ARBA00023002"/>
    </source>
</evidence>
<dbReference type="SUPFAM" id="SSF51182">
    <property type="entry name" value="RmlC-like cupins"/>
    <property type="match status" value="1"/>
</dbReference>
<evidence type="ECO:0000256" key="2">
    <source>
        <dbReference type="ARBA" id="ARBA00007757"/>
    </source>
</evidence>
<organism evidence="11 12">
    <name type="scientific">Pseudonocardia bannensis</name>
    <dbReference type="NCBI Taxonomy" id="630973"/>
    <lineage>
        <taxon>Bacteria</taxon>
        <taxon>Bacillati</taxon>
        <taxon>Actinomycetota</taxon>
        <taxon>Actinomycetes</taxon>
        <taxon>Pseudonocardiales</taxon>
        <taxon>Pseudonocardiaceae</taxon>
        <taxon>Pseudonocardia</taxon>
    </lineage>
</organism>
<reference evidence="11 12" key="1">
    <citation type="submission" date="2020-04" db="EMBL/GenBank/DDBJ databases">
        <authorList>
            <person name="Klaysubun C."/>
            <person name="Duangmal K."/>
            <person name="Lipun K."/>
        </authorList>
    </citation>
    <scope>NUCLEOTIDE SEQUENCE [LARGE SCALE GENOMIC DNA]</scope>
    <source>
        <strain evidence="11 12">DSM 45300</strain>
    </source>
</reference>
<dbReference type="InterPro" id="IPR011051">
    <property type="entry name" value="RmlC_Cupin_sf"/>
</dbReference>
<keyword evidence="12" id="KW-1185">Reference proteome</keyword>
<dbReference type="GO" id="GO:0004411">
    <property type="term" value="F:homogentisate 1,2-dioxygenase activity"/>
    <property type="evidence" value="ECO:0007669"/>
    <property type="project" value="InterPro"/>
</dbReference>
<protein>
    <submittedName>
        <fullName evidence="11">Homogentisate 1,2-dioxygenase</fullName>
    </submittedName>
</protein>
<feature type="binding site" evidence="8">
    <location>
        <position position="282"/>
    </location>
    <ligand>
        <name>Fe cation</name>
        <dbReference type="ChEBI" id="CHEBI:24875"/>
    </ligand>
</feature>
<keyword evidence="3 8" id="KW-0479">Metal-binding</keyword>
<dbReference type="GO" id="GO:0005737">
    <property type="term" value="C:cytoplasm"/>
    <property type="evidence" value="ECO:0007669"/>
    <property type="project" value="TreeGrafter"/>
</dbReference>
<dbReference type="Pfam" id="PF20510">
    <property type="entry name" value="HgmA_N"/>
    <property type="match status" value="1"/>
</dbReference>
<dbReference type="AlphaFoldDB" id="A0A848DBZ0"/>
<evidence type="ECO:0000313" key="12">
    <source>
        <dbReference type="Proteomes" id="UP000586918"/>
    </source>
</evidence>
<comment type="cofactor">
    <cofactor evidence="1 8">
        <name>Fe cation</name>
        <dbReference type="ChEBI" id="CHEBI:24875"/>
    </cofactor>
</comment>
<feature type="binding site" evidence="8">
    <location>
        <position position="319"/>
    </location>
    <ligand>
        <name>Fe cation</name>
        <dbReference type="ChEBI" id="CHEBI:24875"/>
    </ligand>
</feature>
<dbReference type="Gene3D" id="2.60.120.10">
    <property type="entry name" value="Jelly Rolls"/>
    <property type="match status" value="2"/>
</dbReference>
<evidence type="ECO:0000256" key="7">
    <source>
        <dbReference type="PIRSR" id="PIRSR605708-1"/>
    </source>
</evidence>
<feature type="region of interest" description="Disordered" evidence="9">
    <location>
        <begin position="1"/>
        <end position="26"/>
    </location>
</feature>
<proteinExistence type="inferred from homology"/>
<dbReference type="InterPro" id="IPR014710">
    <property type="entry name" value="RmlC-like_jellyroll"/>
</dbReference>
<dbReference type="InterPro" id="IPR005708">
    <property type="entry name" value="Homogentis_dOase"/>
</dbReference>
<evidence type="ECO:0000259" key="10">
    <source>
        <dbReference type="Pfam" id="PF20510"/>
    </source>
</evidence>
<dbReference type="PANTHER" id="PTHR11056">
    <property type="entry name" value="HOMOGENTISATE 1,2-DIOXYGENASE"/>
    <property type="match status" value="1"/>
</dbReference>
<evidence type="ECO:0000256" key="8">
    <source>
        <dbReference type="PIRSR" id="PIRSR605708-2"/>
    </source>
</evidence>
<accession>A0A848DBZ0</accession>
<feature type="binding site" evidence="8">
    <location>
        <position position="288"/>
    </location>
    <ligand>
        <name>Fe cation</name>
        <dbReference type="ChEBI" id="CHEBI:24875"/>
    </ligand>
</feature>
<dbReference type="EMBL" id="JAAXKZ010000002">
    <property type="protein sequence ID" value="NMH90228.1"/>
    <property type="molecule type" value="Genomic_DNA"/>
</dbReference>
<dbReference type="PANTHER" id="PTHR11056:SF0">
    <property type="entry name" value="HOMOGENTISATE 1,2-DIOXYGENASE"/>
    <property type="match status" value="1"/>
</dbReference>
<evidence type="ECO:0000256" key="9">
    <source>
        <dbReference type="SAM" id="MobiDB-lite"/>
    </source>
</evidence>
<keyword evidence="5" id="KW-0560">Oxidoreductase</keyword>
<dbReference type="GO" id="GO:0006570">
    <property type="term" value="P:tyrosine metabolic process"/>
    <property type="evidence" value="ECO:0007669"/>
    <property type="project" value="InterPro"/>
</dbReference>
<sequence length="375" mass="42230">MIIRHAKGVTSKQARTGWPEGTYEDEHGRDGFAGEVSMLYRAHPPTRWTGIEGPLKPRAIDSAAVRPTDMGDAAGVPTRLLYNDDVHIYVSRRRAPMSYYMRNADGDEIYFVHEGTGTIESDYGPLEYETGDYVVIPKGTNYRVVPGSPDNFFIIIESRKGPTGFPERGMLGQHVPFDFALLQCPDPQPILDEGGEYQVRIKRADEWTTVYYDFCPLDAVGWTGNLCPYKINVRDLRAPYSERTHMPPTTYATFQCPGFWVVTFQPKPFETAPDAERVPAYHRNVDYDEVVFTHSGRLMSRAEDQGAATLTLHPAGMHHGPNPRAFEAAKKADRMEAFLVNIDTEKPLKWTDAFTGAEDPNYWATFSDRLVPVAP</sequence>
<evidence type="ECO:0000256" key="6">
    <source>
        <dbReference type="ARBA" id="ARBA00023004"/>
    </source>
</evidence>
<gene>
    <name evidence="11" type="ORF">HF519_01175</name>
</gene>
<evidence type="ECO:0000256" key="3">
    <source>
        <dbReference type="ARBA" id="ARBA00022723"/>
    </source>
</evidence>
<dbReference type="GO" id="GO:0006559">
    <property type="term" value="P:L-phenylalanine catabolic process"/>
    <property type="evidence" value="ECO:0007669"/>
    <property type="project" value="InterPro"/>
</dbReference>
<feature type="domain" description="Homogentisate 1,2-dioxygenase N-terminal" evidence="10">
    <location>
        <begin position="86"/>
        <end position="232"/>
    </location>
</feature>
<keyword evidence="4 11" id="KW-0223">Dioxygenase</keyword>
<dbReference type="GO" id="GO:0046872">
    <property type="term" value="F:metal ion binding"/>
    <property type="evidence" value="ECO:0007669"/>
    <property type="project" value="UniProtKB-KW"/>
</dbReference>
<comment type="caution">
    <text evidence="11">The sequence shown here is derived from an EMBL/GenBank/DDBJ whole genome shotgun (WGS) entry which is preliminary data.</text>
</comment>
<dbReference type="Proteomes" id="UP000586918">
    <property type="component" value="Unassembled WGS sequence"/>
</dbReference>
<dbReference type="RefSeq" id="WP_169409717.1">
    <property type="nucleotide sequence ID" value="NZ_JAAXKZ010000002.1"/>
</dbReference>
<name>A0A848DBZ0_9PSEU</name>
<evidence type="ECO:0000256" key="1">
    <source>
        <dbReference type="ARBA" id="ARBA00001962"/>
    </source>
</evidence>